<comment type="caution">
    <text evidence="7">The sequence shown here is derived from an EMBL/GenBank/DDBJ whole genome shotgun (WGS) entry which is preliminary data.</text>
</comment>
<dbReference type="GO" id="GO:0004842">
    <property type="term" value="F:ubiquitin-protein transferase activity"/>
    <property type="evidence" value="ECO:0007669"/>
    <property type="project" value="TreeGrafter"/>
</dbReference>
<accession>A0A8K1G1F7</accession>
<keyword evidence="1" id="KW-0479">Metal-binding</keyword>
<dbReference type="AlphaFoldDB" id="A0A8K1G1F7"/>
<dbReference type="SUPFAM" id="SSF57850">
    <property type="entry name" value="RING/U-box"/>
    <property type="match status" value="1"/>
</dbReference>
<dbReference type="OrthoDB" id="21204at2759"/>
<dbReference type="InterPro" id="IPR047126">
    <property type="entry name" value="RNF141-like"/>
</dbReference>
<dbReference type="PROSITE" id="PS50089">
    <property type="entry name" value="ZF_RING_2"/>
    <property type="match status" value="1"/>
</dbReference>
<dbReference type="PANTHER" id="PTHR12109:SF3">
    <property type="entry name" value="RING FINGER PROTEIN 141"/>
    <property type="match status" value="1"/>
</dbReference>
<dbReference type="GO" id="GO:0008270">
    <property type="term" value="F:zinc ion binding"/>
    <property type="evidence" value="ECO:0007669"/>
    <property type="project" value="UniProtKB-KW"/>
</dbReference>
<dbReference type="InterPro" id="IPR001841">
    <property type="entry name" value="Znf_RING"/>
</dbReference>
<feature type="region of interest" description="Disordered" evidence="5">
    <location>
        <begin position="226"/>
        <end position="278"/>
    </location>
</feature>
<organism evidence="7 8">
    <name type="scientific">Zosterops borbonicus</name>
    <dbReference type="NCBI Taxonomy" id="364589"/>
    <lineage>
        <taxon>Eukaryota</taxon>
        <taxon>Metazoa</taxon>
        <taxon>Chordata</taxon>
        <taxon>Craniata</taxon>
        <taxon>Vertebrata</taxon>
        <taxon>Euteleostomi</taxon>
        <taxon>Archelosauria</taxon>
        <taxon>Archosauria</taxon>
        <taxon>Dinosauria</taxon>
        <taxon>Saurischia</taxon>
        <taxon>Theropoda</taxon>
        <taxon>Coelurosauria</taxon>
        <taxon>Aves</taxon>
        <taxon>Neognathae</taxon>
        <taxon>Neoaves</taxon>
        <taxon>Telluraves</taxon>
        <taxon>Australaves</taxon>
        <taxon>Passeriformes</taxon>
        <taxon>Sylvioidea</taxon>
        <taxon>Zosteropidae</taxon>
        <taxon>Zosterops</taxon>
    </lineage>
</organism>
<gene>
    <name evidence="7" type="ORF">HGM15179_017151</name>
</gene>
<dbReference type="Proteomes" id="UP000796761">
    <property type="component" value="Unassembled WGS sequence"/>
</dbReference>
<evidence type="ECO:0000256" key="4">
    <source>
        <dbReference type="PROSITE-ProRule" id="PRU00175"/>
    </source>
</evidence>
<keyword evidence="8" id="KW-1185">Reference proteome</keyword>
<name>A0A8K1G1F7_9PASS</name>
<dbReference type="PANTHER" id="PTHR12109">
    <property type="entry name" value="RING FINGER PROTEIN 141-RELATED"/>
    <property type="match status" value="1"/>
</dbReference>
<dbReference type="GO" id="GO:0051865">
    <property type="term" value="P:protein autoubiquitination"/>
    <property type="evidence" value="ECO:0007669"/>
    <property type="project" value="TreeGrafter"/>
</dbReference>
<keyword evidence="3" id="KW-0862">Zinc</keyword>
<evidence type="ECO:0000256" key="2">
    <source>
        <dbReference type="ARBA" id="ARBA00022771"/>
    </source>
</evidence>
<evidence type="ECO:0000313" key="8">
    <source>
        <dbReference type="Proteomes" id="UP000796761"/>
    </source>
</evidence>
<evidence type="ECO:0000259" key="6">
    <source>
        <dbReference type="PROSITE" id="PS50089"/>
    </source>
</evidence>
<feature type="region of interest" description="Disordered" evidence="5">
    <location>
        <begin position="349"/>
        <end position="373"/>
    </location>
</feature>
<keyword evidence="2 4" id="KW-0863">Zinc-finger</keyword>
<protein>
    <recommendedName>
        <fullName evidence="6">RING-type domain-containing protein</fullName>
    </recommendedName>
</protein>
<feature type="compositionally biased region" description="Low complexity" evidence="5">
    <location>
        <begin position="232"/>
        <end position="268"/>
    </location>
</feature>
<proteinExistence type="predicted"/>
<dbReference type="InterPro" id="IPR013083">
    <property type="entry name" value="Znf_RING/FYVE/PHD"/>
</dbReference>
<reference evidence="7" key="1">
    <citation type="submission" date="2019-04" db="EMBL/GenBank/DDBJ databases">
        <title>Genome assembly of Zosterops borbonicus 15179.</title>
        <authorList>
            <person name="Leroy T."/>
            <person name="Anselmetti Y."/>
            <person name="Tilak M.-K."/>
            <person name="Nabholz B."/>
        </authorList>
    </citation>
    <scope>NUCLEOTIDE SEQUENCE</scope>
    <source>
        <strain evidence="7">HGM_15179</strain>
        <tissue evidence="7">Muscle</tissue>
    </source>
</reference>
<evidence type="ECO:0000313" key="7">
    <source>
        <dbReference type="EMBL" id="TRZ09953.1"/>
    </source>
</evidence>
<sequence length="373" mass="39899">MATETDGNCPICQDSWKDVTSTLPCHHRFCLGCILRWAHRNPSCPLCRTAIETVKLSDHTEEYLETASTAPEQLPVAASQAGRAPGCLCENSPHGPVVLCPAAPQGTLSPAEQGSSGLELLGGLLPEAWAGLFRGQPQLLEPVRPWLRQRLEGIFRRCWWLVEAAESSILHDLCVHGLDTEVLAQGLQPVLGEHTAPLVHGVISIIVGQCSEEAQRLLSSGAIKESNGPVASVSSSSSITSSSSTSSGCTISSSSTSSRCTTSSSSSSWMGAPTHGPKVCDVEEEAGTLDTAFPRGPSHLPSVPMQRAWPQEEPRQEMVTVVGPSARGSSFSPSTPVVGWDQLQWGPLQPIKRRVPSPQDSTQPCKRPNCWQF</sequence>
<feature type="domain" description="RING-type" evidence="6">
    <location>
        <begin position="9"/>
        <end position="48"/>
    </location>
</feature>
<dbReference type="Pfam" id="PF13923">
    <property type="entry name" value="zf-C3HC4_2"/>
    <property type="match status" value="1"/>
</dbReference>
<evidence type="ECO:0000256" key="5">
    <source>
        <dbReference type="SAM" id="MobiDB-lite"/>
    </source>
</evidence>
<evidence type="ECO:0000256" key="1">
    <source>
        <dbReference type="ARBA" id="ARBA00022723"/>
    </source>
</evidence>
<dbReference type="InterPro" id="IPR017907">
    <property type="entry name" value="Znf_RING_CS"/>
</dbReference>
<dbReference type="EMBL" id="SWJQ01000972">
    <property type="protein sequence ID" value="TRZ09953.1"/>
    <property type="molecule type" value="Genomic_DNA"/>
</dbReference>
<dbReference type="SMART" id="SM00184">
    <property type="entry name" value="RING"/>
    <property type="match status" value="1"/>
</dbReference>
<dbReference type="CDD" id="cd23130">
    <property type="entry name" value="RING-HC_EHV1-like"/>
    <property type="match status" value="1"/>
</dbReference>
<evidence type="ECO:0000256" key="3">
    <source>
        <dbReference type="ARBA" id="ARBA00022833"/>
    </source>
</evidence>
<dbReference type="Gene3D" id="3.30.40.10">
    <property type="entry name" value="Zinc/RING finger domain, C3HC4 (zinc finger)"/>
    <property type="match status" value="1"/>
</dbReference>
<dbReference type="PROSITE" id="PS00518">
    <property type="entry name" value="ZF_RING_1"/>
    <property type="match status" value="1"/>
</dbReference>